<dbReference type="RefSeq" id="WP_119669996.1">
    <property type="nucleotide sequence ID" value="NZ_QXED01000007.1"/>
</dbReference>
<evidence type="ECO:0000313" key="2">
    <source>
        <dbReference type="EMBL" id="RIV19710.1"/>
    </source>
</evidence>
<dbReference type="SUPFAM" id="SSF55166">
    <property type="entry name" value="Hedgehog/DD-peptidase"/>
    <property type="match status" value="1"/>
</dbReference>
<dbReference type="InterPro" id="IPR009045">
    <property type="entry name" value="Zn_M74/Hedgehog-like"/>
</dbReference>
<evidence type="ECO:0000259" key="1">
    <source>
        <dbReference type="Pfam" id="PF08291"/>
    </source>
</evidence>
<name>A0A418M297_9BACT</name>
<dbReference type="InterPro" id="IPR013230">
    <property type="entry name" value="Peptidase_M15A_C"/>
</dbReference>
<dbReference type="Pfam" id="PF08291">
    <property type="entry name" value="Peptidase_M15_3"/>
    <property type="match status" value="1"/>
</dbReference>
<protein>
    <submittedName>
        <fullName evidence="2">Peptidase M15</fullName>
    </submittedName>
</protein>
<gene>
    <name evidence="2" type="ORF">DYU11_22540</name>
</gene>
<dbReference type="Proteomes" id="UP000283523">
    <property type="component" value="Unassembled WGS sequence"/>
</dbReference>
<accession>A0A418M297</accession>
<proteinExistence type="predicted"/>
<evidence type="ECO:0000313" key="3">
    <source>
        <dbReference type="Proteomes" id="UP000283523"/>
    </source>
</evidence>
<comment type="caution">
    <text evidence="2">The sequence shown here is derived from an EMBL/GenBank/DDBJ whole genome shotgun (WGS) entry which is preliminary data.</text>
</comment>
<keyword evidence="3" id="KW-1185">Reference proteome</keyword>
<dbReference type="EMBL" id="QXED01000007">
    <property type="protein sequence ID" value="RIV19710.1"/>
    <property type="molecule type" value="Genomic_DNA"/>
</dbReference>
<sequence>MSDLDIASNLLGPDRVSDLFPDFGAYLTFQEAIKSQTAIRKGIANVPTAEHYGNMVRTYRMVIVPIFDHFGKLPITSFYRSPALNKAIGGAKGSSHMTGEAVDFDCDSLRTVTNRKLFDWARATIDFDQLILENPDEKGNAAWVHIGYRSKEENRRQVLRMIWHKGKQIYQSI</sequence>
<reference evidence="2 3" key="1">
    <citation type="submission" date="2018-08" db="EMBL/GenBank/DDBJ databases">
        <title>Fibrisoma montanum sp. nov., isolated from Danxia mountain soil.</title>
        <authorList>
            <person name="Huang Y."/>
        </authorList>
    </citation>
    <scope>NUCLEOTIDE SEQUENCE [LARGE SCALE GENOMIC DNA]</scope>
    <source>
        <strain evidence="2 3">HYT19</strain>
    </source>
</reference>
<dbReference type="Gene3D" id="3.30.1380.10">
    <property type="match status" value="1"/>
</dbReference>
<dbReference type="AlphaFoldDB" id="A0A418M297"/>
<feature type="domain" description="Peptidase M15A C-terminal" evidence="1">
    <location>
        <begin position="26"/>
        <end position="109"/>
    </location>
</feature>
<dbReference type="OrthoDB" id="5242612at2"/>
<organism evidence="2 3">
    <name type="scientific">Fibrisoma montanum</name>
    <dbReference type="NCBI Taxonomy" id="2305895"/>
    <lineage>
        <taxon>Bacteria</taxon>
        <taxon>Pseudomonadati</taxon>
        <taxon>Bacteroidota</taxon>
        <taxon>Cytophagia</taxon>
        <taxon>Cytophagales</taxon>
        <taxon>Spirosomataceae</taxon>
        <taxon>Fibrisoma</taxon>
    </lineage>
</organism>